<organism evidence="1 2">
    <name type="scientific">Prevotella nigrescens</name>
    <dbReference type="NCBI Taxonomy" id="28133"/>
    <lineage>
        <taxon>Bacteria</taxon>
        <taxon>Pseudomonadati</taxon>
        <taxon>Bacteroidota</taxon>
        <taxon>Bacteroidia</taxon>
        <taxon>Bacteroidales</taxon>
        <taxon>Prevotellaceae</taxon>
        <taxon>Prevotella</taxon>
    </lineage>
</organism>
<dbReference type="EMBL" id="JABZTM010000003">
    <property type="protein sequence ID" value="MBF1445859.1"/>
    <property type="molecule type" value="Genomic_DNA"/>
</dbReference>
<proteinExistence type="predicted"/>
<reference evidence="1" key="1">
    <citation type="submission" date="2020-04" db="EMBL/GenBank/DDBJ databases">
        <title>Deep metagenomics examines the oral microbiome during advanced dental caries in children, revealing novel taxa and co-occurrences with host molecules.</title>
        <authorList>
            <person name="Baker J.L."/>
            <person name="Morton J.T."/>
            <person name="Dinis M."/>
            <person name="Alvarez R."/>
            <person name="Tran N.C."/>
            <person name="Knight R."/>
            <person name="Edlund A."/>
        </authorList>
    </citation>
    <scope>NUCLEOTIDE SEQUENCE</scope>
    <source>
        <strain evidence="1">JCVI_32_bin.50</strain>
    </source>
</reference>
<dbReference type="RefSeq" id="WP_023925484.1">
    <property type="nucleotide sequence ID" value="NZ_CAUVBJ010000002.1"/>
</dbReference>
<dbReference type="Proteomes" id="UP000787419">
    <property type="component" value="Unassembled WGS sequence"/>
</dbReference>
<accession>A0A9D5WT78</accession>
<comment type="caution">
    <text evidence="1">The sequence shown here is derived from an EMBL/GenBank/DDBJ whole genome shotgun (WGS) entry which is preliminary data.</text>
</comment>
<evidence type="ECO:0000313" key="1">
    <source>
        <dbReference type="EMBL" id="MBF1445859.1"/>
    </source>
</evidence>
<gene>
    <name evidence="1" type="ORF">HXN55_00510</name>
</gene>
<protein>
    <submittedName>
        <fullName evidence="1">Uncharacterized protein</fullName>
    </submittedName>
</protein>
<name>A0A9D5WT78_9BACT</name>
<sequence length="53" mass="6224">MSIEWLFHTVCMTAFDGLTVMSKWWVEMGLVSTQNWLVGKYFISEKLPPCLRL</sequence>
<evidence type="ECO:0000313" key="2">
    <source>
        <dbReference type="Proteomes" id="UP000787419"/>
    </source>
</evidence>
<dbReference type="AlphaFoldDB" id="A0A9D5WT78"/>